<comment type="caution">
    <text evidence="1">The sequence shown here is derived from an EMBL/GenBank/DDBJ whole genome shotgun (WGS) entry which is preliminary data.</text>
</comment>
<evidence type="ECO:0000313" key="1">
    <source>
        <dbReference type="EMBL" id="RUO25719.1"/>
    </source>
</evidence>
<dbReference type="AlphaFoldDB" id="A0A432W6V4"/>
<accession>A0A432W6V4</accession>
<proteinExistence type="predicted"/>
<reference evidence="1 2" key="1">
    <citation type="journal article" date="2011" name="Front. Microbiol.">
        <title>Genomic signatures of strain selection and enhancement in Bacillus atrophaeus var. globigii, a historical biowarfare simulant.</title>
        <authorList>
            <person name="Gibbons H.S."/>
            <person name="Broomall S.M."/>
            <person name="McNew L.A."/>
            <person name="Daligault H."/>
            <person name="Chapman C."/>
            <person name="Bruce D."/>
            <person name="Karavis M."/>
            <person name="Krepps M."/>
            <person name="McGregor P.A."/>
            <person name="Hong C."/>
            <person name="Park K.H."/>
            <person name="Akmal A."/>
            <person name="Feldman A."/>
            <person name="Lin J.S."/>
            <person name="Chang W.E."/>
            <person name="Higgs B.W."/>
            <person name="Demirev P."/>
            <person name="Lindquist J."/>
            <person name="Liem A."/>
            <person name="Fochler E."/>
            <person name="Read T.D."/>
            <person name="Tapia R."/>
            <person name="Johnson S."/>
            <person name="Bishop-Lilly K.A."/>
            <person name="Detter C."/>
            <person name="Han C."/>
            <person name="Sozhamannan S."/>
            <person name="Rosenzweig C.N."/>
            <person name="Skowronski E.W."/>
        </authorList>
    </citation>
    <scope>NUCLEOTIDE SEQUENCE [LARGE SCALE GENOMIC DNA]</scope>
    <source>
        <strain evidence="1 2">MLST1</strain>
    </source>
</reference>
<keyword evidence="2" id="KW-1185">Reference proteome</keyword>
<sequence length="103" mass="12033">MLNEFEIHPYLVSVADMDEFEEEAELAADQLNMMLHSAVTQAQADDWSHPQIIELIEELCFIWFREPALTELESDEMDDYVSGVIRKMEQQRDEADYDDSDSN</sequence>
<dbReference type="EMBL" id="PIPL01000001">
    <property type="protein sequence ID" value="RUO25719.1"/>
    <property type="molecule type" value="Genomic_DNA"/>
</dbReference>
<dbReference type="Proteomes" id="UP000288293">
    <property type="component" value="Unassembled WGS sequence"/>
</dbReference>
<dbReference type="RefSeq" id="WP_126802536.1">
    <property type="nucleotide sequence ID" value="NZ_PIPL01000001.1"/>
</dbReference>
<organism evidence="1 2">
    <name type="scientific">Aliidiomarina minuta</name>
    <dbReference type="NCBI Taxonomy" id="880057"/>
    <lineage>
        <taxon>Bacteria</taxon>
        <taxon>Pseudomonadati</taxon>
        <taxon>Pseudomonadota</taxon>
        <taxon>Gammaproteobacteria</taxon>
        <taxon>Alteromonadales</taxon>
        <taxon>Idiomarinaceae</taxon>
        <taxon>Aliidiomarina</taxon>
    </lineage>
</organism>
<evidence type="ECO:0000313" key="2">
    <source>
        <dbReference type="Proteomes" id="UP000288293"/>
    </source>
</evidence>
<gene>
    <name evidence="1" type="ORF">CWE09_03030</name>
</gene>
<protein>
    <submittedName>
        <fullName evidence="1">Uncharacterized protein</fullName>
    </submittedName>
</protein>
<dbReference type="OrthoDB" id="6402667at2"/>
<name>A0A432W6V4_9GAMM</name>